<name>A0A9C7BPK0_9VIRU</name>
<sequence length="234" mass="26698">MRNLNILKPSKLDVDPNSPTASKEWKHWHRAFTNYIEECGESEADRFKILVNCISYTVYDQIQECSDYESAIKILQNLYVKSPNVALARHLLATRKQHPGESLDDYLQELRKLSKDCNLKATLTAEQYRQELICDAFINGIASPLIRQRLLENGTFNLECIYNQAYLLDLAQRNIDDYVSISVTNALRRENKKQPQLQTKSGEQQPPPPLLPSSSSSSSSQFEEVDQMLAVSSV</sequence>
<feature type="compositionally biased region" description="Polar residues" evidence="1">
    <location>
        <begin position="194"/>
        <end position="204"/>
    </location>
</feature>
<dbReference type="EMBL" id="LC738870">
    <property type="protein sequence ID" value="BDT61920.1"/>
    <property type="molecule type" value="Genomic_DNA"/>
</dbReference>
<evidence type="ECO:0000313" key="2">
    <source>
        <dbReference type="EMBL" id="BDT61920.1"/>
    </source>
</evidence>
<organism evidence="2">
    <name type="scientific">Penaeus monodon majanivirus A</name>
    <dbReference type="NCBI Taxonomy" id="2984271"/>
    <lineage>
        <taxon>Viruses</taxon>
        <taxon>Viruses incertae sedis</taxon>
        <taxon>Naldaviricetes</taxon>
        <taxon>Nimaviridae</taxon>
    </lineage>
</organism>
<accession>A0A9C7BPK0</accession>
<feature type="region of interest" description="Disordered" evidence="1">
    <location>
        <begin position="190"/>
        <end position="234"/>
    </location>
</feature>
<reference evidence="2" key="1">
    <citation type="submission" date="2022-10" db="EMBL/GenBank/DDBJ databases">
        <title>Genome sequences of endogenous nimaviruses in decapod crustaceans.</title>
        <authorList>
            <person name="Kawato S."/>
            <person name="Nozaki R."/>
            <person name="Kondo H."/>
            <person name="Hirono I."/>
        </authorList>
    </citation>
    <scope>NUCLEOTIDE SEQUENCE</scope>
    <source>
        <strain evidence="2">Mikawa2016</strain>
    </source>
</reference>
<evidence type="ECO:0008006" key="3">
    <source>
        <dbReference type="Google" id="ProtNLM"/>
    </source>
</evidence>
<dbReference type="PANTHER" id="PTHR33198:SF19">
    <property type="entry name" value="CCHC-TYPE DOMAIN-CONTAINING PROTEIN"/>
    <property type="match status" value="1"/>
</dbReference>
<dbReference type="PANTHER" id="PTHR33198">
    <property type="entry name" value="ANK_REP_REGION DOMAIN-CONTAINING PROTEIN-RELATED"/>
    <property type="match status" value="1"/>
</dbReference>
<protein>
    <recommendedName>
        <fullName evidence="3">Retrotransposon gag domain-containing protein</fullName>
    </recommendedName>
</protein>
<evidence type="ECO:0000256" key="1">
    <source>
        <dbReference type="SAM" id="MobiDB-lite"/>
    </source>
</evidence>
<proteinExistence type="predicted"/>